<gene>
    <name evidence="2" type="ORF">MMOR_45630</name>
</gene>
<evidence type="ECO:0000313" key="3">
    <source>
        <dbReference type="Proteomes" id="UP000466681"/>
    </source>
</evidence>
<keyword evidence="3" id="KW-1185">Reference proteome</keyword>
<feature type="signal peptide" evidence="1">
    <location>
        <begin position="1"/>
        <end position="21"/>
    </location>
</feature>
<sequence length="169" mass="17752">MNVRKSLILSVAGFAAMLLFAATAPAEPRAKVPGADAAIARAESLLGTDRFGIYGCEALVAYAFDVPQEKYGWDGASETMYQTLLAQGEIHKDMNAPRGALVFSRGFVGPHIDIALGDGTYISGGVQGLSPGYGDGSNIQILPTPSVGDANYTYRGWSLGFPKEASDES</sequence>
<evidence type="ECO:0000256" key="1">
    <source>
        <dbReference type="SAM" id="SignalP"/>
    </source>
</evidence>
<organism evidence="2 3">
    <name type="scientific">Mycolicibacterium moriokaense</name>
    <dbReference type="NCBI Taxonomy" id="39691"/>
    <lineage>
        <taxon>Bacteria</taxon>
        <taxon>Bacillati</taxon>
        <taxon>Actinomycetota</taxon>
        <taxon>Actinomycetes</taxon>
        <taxon>Mycobacteriales</taxon>
        <taxon>Mycobacteriaceae</taxon>
        <taxon>Mycolicibacterium</taxon>
    </lineage>
</organism>
<keyword evidence="1" id="KW-0732">Signal</keyword>
<reference evidence="2 3" key="1">
    <citation type="journal article" date="2019" name="Emerg. Microbes Infect.">
        <title>Comprehensive subspecies identification of 175 nontuberculous mycobacteria species based on 7547 genomic profiles.</title>
        <authorList>
            <person name="Matsumoto Y."/>
            <person name="Kinjo T."/>
            <person name="Motooka D."/>
            <person name="Nabeya D."/>
            <person name="Jung N."/>
            <person name="Uechi K."/>
            <person name="Horii T."/>
            <person name="Iida T."/>
            <person name="Fujita J."/>
            <person name="Nakamura S."/>
        </authorList>
    </citation>
    <scope>NUCLEOTIDE SEQUENCE [LARGE SCALE GENOMIC DNA]</scope>
    <source>
        <strain evidence="2 3">JCM 6375</strain>
    </source>
</reference>
<evidence type="ECO:0008006" key="4">
    <source>
        <dbReference type="Google" id="ProtNLM"/>
    </source>
</evidence>
<dbReference type="EMBL" id="AP022560">
    <property type="protein sequence ID" value="BBX03627.1"/>
    <property type="molecule type" value="Genomic_DNA"/>
</dbReference>
<dbReference type="RefSeq" id="WP_083150292.1">
    <property type="nucleotide sequence ID" value="NZ_AP022560.1"/>
</dbReference>
<dbReference type="KEGG" id="mmor:MMOR_45630"/>
<evidence type="ECO:0000313" key="2">
    <source>
        <dbReference type="EMBL" id="BBX03627.1"/>
    </source>
</evidence>
<name>A0AAD1HDY7_9MYCO</name>
<feature type="chain" id="PRO_5042259166" description="NlpC/P60 family protein" evidence="1">
    <location>
        <begin position="22"/>
        <end position="169"/>
    </location>
</feature>
<protein>
    <recommendedName>
        <fullName evidence="4">NlpC/P60 family protein</fullName>
    </recommendedName>
</protein>
<dbReference type="Proteomes" id="UP000466681">
    <property type="component" value="Chromosome"/>
</dbReference>
<proteinExistence type="predicted"/>
<dbReference type="AlphaFoldDB" id="A0AAD1HDY7"/>
<accession>A0AAD1HDY7</accession>